<dbReference type="Pfam" id="PF01066">
    <property type="entry name" value="CDP-OH_P_transf"/>
    <property type="match status" value="1"/>
</dbReference>
<evidence type="ECO:0000256" key="1">
    <source>
        <dbReference type="ARBA" id="ARBA00004141"/>
    </source>
</evidence>
<evidence type="ECO:0000256" key="9">
    <source>
        <dbReference type="ARBA" id="ARBA00023209"/>
    </source>
</evidence>
<keyword evidence="6 14" id="KW-1133">Transmembrane helix</keyword>
<keyword evidence="5 14" id="KW-0812">Transmembrane</keyword>
<dbReference type="InterPro" id="IPR043130">
    <property type="entry name" value="CDP-OH_PTrfase_TM_dom"/>
</dbReference>
<dbReference type="InterPro" id="IPR004570">
    <property type="entry name" value="Phosphatidylglycerol_P_synth"/>
</dbReference>
<evidence type="ECO:0000313" key="16">
    <source>
        <dbReference type="Proteomes" id="UP000250218"/>
    </source>
</evidence>
<evidence type="ECO:0000256" key="4">
    <source>
        <dbReference type="ARBA" id="ARBA00022679"/>
    </source>
</evidence>
<feature type="transmembrane region" description="Helical" evidence="14">
    <location>
        <begin position="76"/>
        <end position="94"/>
    </location>
</feature>
<evidence type="ECO:0000256" key="2">
    <source>
        <dbReference type="ARBA" id="ARBA00010441"/>
    </source>
</evidence>
<protein>
    <recommendedName>
        <fullName evidence="11">CDP-diacylglycerol--glycerol-3-phosphate 3-phosphatidyltransferase</fullName>
        <ecNumber evidence="11">2.7.8.5</ecNumber>
    </recommendedName>
</protein>
<evidence type="ECO:0000313" key="15">
    <source>
        <dbReference type="EMBL" id="AWX69208.1"/>
    </source>
</evidence>
<evidence type="ECO:0000256" key="12">
    <source>
        <dbReference type="RuleBase" id="RU003750"/>
    </source>
</evidence>
<comment type="similarity">
    <text evidence="2 12">Belongs to the CDP-alcohol phosphatidyltransferase class-I family.</text>
</comment>
<name>A0A2Z4NCC4_9BACT</name>
<feature type="transmembrane region" description="Helical" evidence="14">
    <location>
        <begin position="210"/>
        <end position="230"/>
    </location>
</feature>
<keyword evidence="13" id="KW-0175">Coiled coil</keyword>
<keyword evidence="7" id="KW-0443">Lipid metabolism</keyword>
<sequence>MKKTREHKAAAKIKITKKFGTANWLTISRLLLMIPFIVIMCVVFALITKNGSFFGYLVENGKINFYGSENKVALSALYWINIVIFVAAMITDWADGFIARKTKTVTAFGKVFDPIADKIATNLMLMFLAIYNFTYLPIVILFIVRDILVDGCRVFATKKNIEIKANWWGKIKTIIVTLAIVVIAVSAPWLSKVFIETPTDQSPRYENYLIYVNIPLILGLVIAWVSGIIYMKKYLKGITEDLEEKHKKLIAENKAIEESKNQAKTNKNDDSEVVKSKELEIIKTNELELEKEEQLTPDSENKVLENNSSSVNLNESIFEENPDFFD</sequence>
<accession>A0A2Z4NCC4</accession>
<dbReference type="NCBIfam" id="TIGR00560">
    <property type="entry name" value="pgsA"/>
    <property type="match status" value="1"/>
</dbReference>
<dbReference type="RefSeq" id="WP_052169659.1">
    <property type="nucleotide sequence ID" value="NZ_CP030140.1"/>
</dbReference>
<dbReference type="InterPro" id="IPR050324">
    <property type="entry name" value="CDP-alcohol_PTase-I"/>
</dbReference>
<evidence type="ECO:0000256" key="7">
    <source>
        <dbReference type="ARBA" id="ARBA00023098"/>
    </source>
</evidence>
<evidence type="ECO:0000256" key="6">
    <source>
        <dbReference type="ARBA" id="ARBA00022989"/>
    </source>
</evidence>
<feature type="transmembrane region" description="Helical" evidence="14">
    <location>
        <begin position="21"/>
        <end position="47"/>
    </location>
</feature>
<dbReference type="EC" id="2.7.8.5" evidence="11"/>
<gene>
    <name evidence="15" type="primary">pgsA</name>
    <name evidence="15" type="ORF">DP065_00310</name>
</gene>
<evidence type="ECO:0000256" key="3">
    <source>
        <dbReference type="ARBA" id="ARBA00022516"/>
    </source>
</evidence>
<dbReference type="InterPro" id="IPR000462">
    <property type="entry name" value="CDP-OH_P_trans"/>
</dbReference>
<dbReference type="GO" id="GO:0016020">
    <property type="term" value="C:membrane"/>
    <property type="evidence" value="ECO:0007669"/>
    <property type="project" value="UniProtKB-SubCell"/>
</dbReference>
<dbReference type="Gene3D" id="1.20.120.1760">
    <property type="match status" value="1"/>
</dbReference>
<evidence type="ECO:0000256" key="8">
    <source>
        <dbReference type="ARBA" id="ARBA00023136"/>
    </source>
</evidence>
<reference evidence="16" key="1">
    <citation type="submission" date="2018-06" db="EMBL/GenBank/DDBJ databases">
        <title>Complete genome sequences of Mycoplasma anatis, M. anseris and M. cloacale type strains.</title>
        <authorList>
            <person name="Grozner D."/>
            <person name="Forro B."/>
            <person name="Sulyok K.M."/>
            <person name="Marton S."/>
            <person name="Kreizinger Z."/>
            <person name="Banyai K."/>
            <person name="Gyuranecz M."/>
        </authorList>
    </citation>
    <scope>NUCLEOTIDE SEQUENCE [LARGE SCALE GENOMIC DNA]</scope>
    <source>
        <strain evidence="16">ATCC 49234</strain>
    </source>
</reference>
<evidence type="ECO:0000256" key="10">
    <source>
        <dbReference type="ARBA" id="ARBA00023264"/>
    </source>
</evidence>
<keyword evidence="16" id="KW-1185">Reference proteome</keyword>
<dbReference type="AlphaFoldDB" id="A0A2Z4NCC4"/>
<keyword evidence="4 12" id="KW-0808">Transferase</keyword>
<dbReference type="Proteomes" id="UP000250218">
    <property type="component" value="Chromosome"/>
</dbReference>
<feature type="transmembrane region" description="Helical" evidence="14">
    <location>
        <begin position="168"/>
        <end position="190"/>
    </location>
</feature>
<dbReference type="EMBL" id="CP030140">
    <property type="protein sequence ID" value="AWX69208.1"/>
    <property type="molecule type" value="Genomic_DNA"/>
</dbReference>
<keyword evidence="10" id="KW-1208">Phospholipid metabolism</keyword>
<evidence type="ECO:0000256" key="14">
    <source>
        <dbReference type="SAM" id="Phobius"/>
    </source>
</evidence>
<keyword evidence="3" id="KW-0444">Lipid biosynthesis</keyword>
<dbReference type="InterPro" id="IPR048254">
    <property type="entry name" value="CDP_ALCOHOL_P_TRANSF_CS"/>
</dbReference>
<evidence type="ECO:0000256" key="5">
    <source>
        <dbReference type="ARBA" id="ARBA00022692"/>
    </source>
</evidence>
<dbReference type="PROSITE" id="PS00379">
    <property type="entry name" value="CDP_ALCOHOL_P_TRANSF"/>
    <property type="match status" value="1"/>
</dbReference>
<dbReference type="PANTHER" id="PTHR14269:SF62">
    <property type="entry name" value="CDP-DIACYLGLYCEROL--GLYCEROL-3-PHOSPHATE 3-PHOSPHATIDYLTRANSFERASE 1, CHLOROPLASTIC"/>
    <property type="match status" value="1"/>
</dbReference>
<dbReference type="PANTHER" id="PTHR14269">
    <property type="entry name" value="CDP-DIACYLGLYCEROL--GLYCEROL-3-PHOSPHATE 3-PHOSPHATIDYLTRANSFERASE-RELATED"/>
    <property type="match status" value="1"/>
</dbReference>
<comment type="subcellular location">
    <subcellularLocation>
        <location evidence="1">Membrane</location>
        <topology evidence="1">Multi-pass membrane protein</topology>
    </subcellularLocation>
</comment>
<feature type="transmembrane region" description="Helical" evidence="14">
    <location>
        <begin position="115"/>
        <end position="132"/>
    </location>
</feature>
<keyword evidence="9" id="KW-0594">Phospholipid biosynthesis</keyword>
<organism evidence="15 16">
    <name type="scientific">[Mycoplasma] anseris</name>
    <dbReference type="NCBI Taxonomy" id="92400"/>
    <lineage>
        <taxon>Bacteria</taxon>
        <taxon>Bacillati</taxon>
        <taxon>Mycoplasmatota</taxon>
        <taxon>Mycoplasmoidales</taxon>
        <taxon>Metamycoplasmataceae</taxon>
        <taxon>Metamycoplasma</taxon>
    </lineage>
</organism>
<dbReference type="GO" id="GO:0046474">
    <property type="term" value="P:glycerophospholipid biosynthetic process"/>
    <property type="evidence" value="ECO:0007669"/>
    <property type="project" value="TreeGrafter"/>
</dbReference>
<feature type="coiled-coil region" evidence="13">
    <location>
        <begin position="239"/>
        <end position="266"/>
    </location>
</feature>
<proteinExistence type="inferred from homology"/>
<dbReference type="KEGG" id="mane:DP065_00310"/>
<keyword evidence="8 14" id="KW-0472">Membrane</keyword>
<evidence type="ECO:0000256" key="11">
    <source>
        <dbReference type="NCBIfam" id="TIGR00560"/>
    </source>
</evidence>
<evidence type="ECO:0000256" key="13">
    <source>
        <dbReference type="SAM" id="Coils"/>
    </source>
</evidence>
<dbReference type="GO" id="GO:0008444">
    <property type="term" value="F:CDP-diacylglycerol-glycerol-3-phosphate 3-phosphatidyltransferase activity"/>
    <property type="evidence" value="ECO:0007669"/>
    <property type="project" value="UniProtKB-UniRule"/>
</dbReference>